<dbReference type="InterPro" id="IPR011009">
    <property type="entry name" value="Kinase-like_dom_sf"/>
</dbReference>
<dbReference type="SUPFAM" id="SSF56112">
    <property type="entry name" value="Protein kinase-like (PK-like)"/>
    <property type="match status" value="1"/>
</dbReference>
<dbReference type="Gene3D" id="1.10.510.10">
    <property type="entry name" value="Transferase(Phosphotransferase) domain 1"/>
    <property type="match status" value="1"/>
</dbReference>
<gene>
    <name evidence="2" type="ORF">ACFO0C_09080</name>
</gene>
<evidence type="ECO:0008006" key="4">
    <source>
        <dbReference type="Google" id="ProtNLM"/>
    </source>
</evidence>
<proteinExistence type="predicted"/>
<keyword evidence="3" id="KW-1185">Reference proteome</keyword>
<evidence type="ECO:0000256" key="1">
    <source>
        <dbReference type="SAM" id="MobiDB-lite"/>
    </source>
</evidence>
<protein>
    <recommendedName>
        <fullName evidence="4">Protein kinase domain-containing protein</fullName>
    </recommendedName>
</protein>
<accession>A0ABV8IRS8</accession>
<evidence type="ECO:0000313" key="2">
    <source>
        <dbReference type="EMBL" id="MFC4065083.1"/>
    </source>
</evidence>
<comment type="caution">
    <text evidence="2">The sequence shown here is derived from an EMBL/GenBank/DDBJ whole genome shotgun (WGS) entry which is preliminary data.</text>
</comment>
<organism evidence="2 3">
    <name type="scientific">Actinoplanes subglobosus</name>
    <dbReference type="NCBI Taxonomy" id="1547892"/>
    <lineage>
        <taxon>Bacteria</taxon>
        <taxon>Bacillati</taxon>
        <taxon>Actinomycetota</taxon>
        <taxon>Actinomycetes</taxon>
        <taxon>Micromonosporales</taxon>
        <taxon>Micromonosporaceae</taxon>
        <taxon>Actinoplanes</taxon>
    </lineage>
</organism>
<name>A0ABV8IRS8_9ACTN</name>
<dbReference type="RefSeq" id="WP_378066115.1">
    <property type="nucleotide sequence ID" value="NZ_JBHSBL010000007.1"/>
</dbReference>
<sequence>MGLVTLASLGPLGEELGAGGQGTVYALPRSPSLVYKAYSGDALADLDAGVLTDMIGLPAGLSERDRRDLLAAAAWPRDTVTDDGRVSGFTMPLVPGRFHTTLKLPDGQRQNRLGQTQLLLNRSDYLDRVDIRVDDRFRLDLLADIAGTLRLFHRLGLTVGDLSPNNLLFSRAGKPLCHFIDCDAMQLNGRTVLPQVETTDWEALSEDGAMAAKDSDVYKFVLLCVRLFAGDQSTTDAAALRRAGAGVHALAVQGLSGSVSRRPDLAKWEKQLRAARGALGEPVAPPAPKPSRTRVAPKAPPVYAPVAVRTPWFNRRRRRRLAKFAVVACLLGYGVTHTQQIESWLGQVAEAVAADDRAQAQAQADGIAALLDSSAPVRTKVKTAIGNLSKCRSLKKSVSDLGAAAEARQRSYAAANALVVTDVDDGAEMKGRLVEAFRHSKAADEAYRGWGQKLIKKGCGKSVLNGPDRKRGDQESVKSTQAKKDFVKIWNVVGPQYGHQTFEYQNI</sequence>
<reference evidence="3" key="1">
    <citation type="journal article" date="2019" name="Int. J. Syst. Evol. Microbiol.">
        <title>The Global Catalogue of Microorganisms (GCM) 10K type strain sequencing project: providing services to taxonomists for standard genome sequencing and annotation.</title>
        <authorList>
            <consortium name="The Broad Institute Genomics Platform"/>
            <consortium name="The Broad Institute Genome Sequencing Center for Infectious Disease"/>
            <person name="Wu L."/>
            <person name="Ma J."/>
        </authorList>
    </citation>
    <scope>NUCLEOTIDE SEQUENCE [LARGE SCALE GENOMIC DNA]</scope>
    <source>
        <strain evidence="3">TBRC 5832</strain>
    </source>
</reference>
<dbReference type="Proteomes" id="UP001595867">
    <property type="component" value="Unassembled WGS sequence"/>
</dbReference>
<feature type="region of interest" description="Disordered" evidence="1">
    <location>
        <begin position="277"/>
        <end position="297"/>
    </location>
</feature>
<evidence type="ECO:0000313" key="3">
    <source>
        <dbReference type="Proteomes" id="UP001595867"/>
    </source>
</evidence>
<dbReference type="EMBL" id="JBHSBL010000007">
    <property type="protein sequence ID" value="MFC4065083.1"/>
    <property type="molecule type" value="Genomic_DNA"/>
</dbReference>